<dbReference type="Proteomes" id="UP001060085">
    <property type="component" value="Linkage Group LG01"/>
</dbReference>
<organism evidence="1 2">
    <name type="scientific">Catharanthus roseus</name>
    <name type="common">Madagascar periwinkle</name>
    <name type="synonym">Vinca rosea</name>
    <dbReference type="NCBI Taxonomy" id="4058"/>
    <lineage>
        <taxon>Eukaryota</taxon>
        <taxon>Viridiplantae</taxon>
        <taxon>Streptophyta</taxon>
        <taxon>Embryophyta</taxon>
        <taxon>Tracheophyta</taxon>
        <taxon>Spermatophyta</taxon>
        <taxon>Magnoliopsida</taxon>
        <taxon>eudicotyledons</taxon>
        <taxon>Gunneridae</taxon>
        <taxon>Pentapetalae</taxon>
        <taxon>asterids</taxon>
        <taxon>lamiids</taxon>
        <taxon>Gentianales</taxon>
        <taxon>Apocynaceae</taxon>
        <taxon>Rauvolfioideae</taxon>
        <taxon>Vinceae</taxon>
        <taxon>Catharanthinae</taxon>
        <taxon>Catharanthus</taxon>
    </lineage>
</organism>
<reference evidence="2" key="1">
    <citation type="journal article" date="2023" name="Nat. Plants">
        <title>Single-cell RNA sequencing provides a high-resolution roadmap for understanding the multicellular compartmentation of specialized metabolism.</title>
        <authorList>
            <person name="Sun S."/>
            <person name="Shen X."/>
            <person name="Li Y."/>
            <person name="Li Y."/>
            <person name="Wang S."/>
            <person name="Li R."/>
            <person name="Zhang H."/>
            <person name="Shen G."/>
            <person name="Guo B."/>
            <person name="Wei J."/>
            <person name="Xu J."/>
            <person name="St-Pierre B."/>
            <person name="Chen S."/>
            <person name="Sun C."/>
        </authorList>
    </citation>
    <scope>NUCLEOTIDE SEQUENCE [LARGE SCALE GENOMIC DNA]</scope>
</reference>
<proteinExistence type="predicted"/>
<gene>
    <name evidence="1" type="ORF">M9H77_02550</name>
</gene>
<evidence type="ECO:0000313" key="1">
    <source>
        <dbReference type="EMBL" id="KAI5681323.1"/>
    </source>
</evidence>
<sequence>MDHNKKIKDNDGKVDNGMVVYMENTFKIKLGGLEDQGKASKLISICTTSKDHPREQIGCSPAPTVADRPLDGNGLEANTLLHLVGSTLPSLVWFGVGFLLLLKRYSATSSRMPWKN</sequence>
<dbReference type="EMBL" id="CM044701">
    <property type="protein sequence ID" value="KAI5681323.1"/>
    <property type="molecule type" value="Genomic_DNA"/>
</dbReference>
<protein>
    <submittedName>
        <fullName evidence="1">Uncharacterized protein</fullName>
    </submittedName>
</protein>
<comment type="caution">
    <text evidence="1">The sequence shown here is derived from an EMBL/GenBank/DDBJ whole genome shotgun (WGS) entry which is preliminary data.</text>
</comment>
<name>A0ACC0C8L9_CATRO</name>
<accession>A0ACC0C8L9</accession>
<keyword evidence="2" id="KW-1185">Reference proteome</keyword>
<evidence type="ECO:0000313" key="2">
    <source>
        <dbReference type="Proteomes" id="UP001060085"/>
    </source>
</evidence>